<dbReference type="EMBL" id="CM001218">
    <property type="protein sequence ID" value="KEH36634.1"/>
    <property type="molecule type" value="Genomic_DNA"/>
</dbReference>
<name>A0A072V3N1_MEDTR</name>
<reference evidence="2 4" key="1">
    <citation type="journal article" date="2011" name="Nature">
        <title>The Medicago genome provides insight into the evolution of rhizobial symbioses.</title>
        <authorList>
            <person name="Young N.D."/>
            <person name="Debelle F."/>
            <person name="Oldroyd G.E."/>
            <person name="Geurts R."/>
            <person name="Cannon S.B."/>
            <person name="Udvardi M.K."/>
            <person name="Benedito V.A."/>
            <person name="Mayer K.F."/>
            <person name="Gouzy J."/>
            <person name="Schoof H."/>
            <person name="Van de Peer Y."/>
            <person name="Proost S."/>
            <person name="Cook D.R."/>
            <person name="Meyers B.C."/>
            <person name="Spannagl M."/>
            <person name="Cheung F."/>
            <person name="De Mita S."/>
            <person name="Krishnakumar V."/>
            <person name="Gundlach H."/>
            <person name="Zhou S."/>
            <person name="Mudge J."/>
            <person name="Bharti A.K."/>
            <person name="Murray J.D."/>
            <person name="Naoumkina M.A."/>
            <person name="Rosen B."/>
            <person name="Silverstein K.A."/>
            <person name="Tang H."/>
            <person name="Rombauts S."/>
            <person name="Zhao P.X."/>
            <person name="Zhou P."/>
            <person name="Barbe V."/>
            <person name="Bardou P."/>
            <person name="Bechner M."/>
            <person name="Bellec A."/>
            <person name="Berger A."/>
            <person name="Berges H."/>
            <person name="Bidwell S."/>
            <person name="Bisseling T."/>
            <person name="Choisne N."/>
            <person name="Couloux A."/>
            <person name="Denny R."/>
            <person name="Deshpande S."/>
            <person name="Dai X."/>
            <person name="Doyle J.J."/>
            <person name="Dudez A.M."/>
            <person name="Farmer A.D."/>
            <person name="Fouteau S."/>
            <person name="Franken C."/>
            <person name="Gibelin C."/>
            <person name="Gish J."/>
            <person name="Goldstein S."/>
            <person name="Gonzalez A.J."/>
            <person name="Green P.J."/>
            <person name="Hallab A."/>
            <person name="Hartog M."/>
            <person name="Hua A."/>
            <person name="Humphray S.J."/>
            <person name="Jeong D.H."/>
            <person name="Jing Y."/>
            <person name="Jocker A."/>
            <person name="Kenton S.M."/>
            <person name="Kim D.J."/>
            <person name="Klee K."/>
            <person name="Lai H."/>
            <person name="Lang C."/>
            <person name="Lin S."/>
            <person name="Macmil S.L."/>
            <person name="Magdelenat G."/>
            <person name="Matthews L."/>
            <person name="McCorrison J."/>
            <person name="Monaghan E.L."/>
            <person name="Mun J.H."/>
            <person name="Najar F.Z."/>
            <person name="Nicholson C."/>
            <person name="Noirot C."/>
            <person name="O'Bleness M."/>
            <person name="Paule C.R."/>
            <person name="Poulain J."/>
            <person name="Prion F."/>
            <person name="Qin B."/>
            <person name="Qu C."/>
            <person name="Retzel E.F."/>
            <person name="Riddle C."/>
            <person name="Sallet E."/>
            <person name="Samain S."/>
            <person name="Samson N."/>
            <person name="Sanders I."/>
            <person name="Saurat O."/>
            <person name="Scarpelli C."/>
            <person name="Schiex T."/>
            <person name="Segurens B."/>
            <person name="Severin A.J."/>
            <person name="Sherrier D.J."/>
            <person name="Shi R."/>
            <person name="Sims S."/>
            <person name="Singer S.R."/>
            <person name="Sinharoy S."/>
            <person name="Sterck L."/>
            <person name="Viollet A."/>
            <person name="Wang B.B."/>
            <person name="Wang K."/>
            <person name="Wang M."/>
            <person name="Wang X."/>
            <person name="Warfsmann J."/>
            <person name="Weissenbach J."/>
            <person name="White D.D."/>
            <person name="White J.D."/>
            <person name="Wiley G.B."/>
            <person name="Wincker P."/>
            <person name="Xing Y."/>
            <person name="Yang L."/>
            <person name="Yao Z."/>
            <person name="Ying F."/>
            <person name="Zhai J."/>
            <person name="Zhou L."/>
            <person name="Zuber A."/>
            <person name="Denarie J."/>
            <person name="Dixon R.A."/>
            <person name="May G.D."/>
            <person name="Schwartz D.C."/>
            <person name="Rogers J."/>
            <person name="Quetier F."/>
            <person name="Town C.D."/>
            <person name="Roe B.A."/>
        </authorList>
    </citation>
    <scope>NUCLEOTIDE SEQUENCE [LARGE SCALE GENOMIC DNA]</scope>
    <source>
        <strain evidence="2">A17</strain>
        <strain evidence="3 4">cv. Jemalong A17</strain>
    </source>
</reference>
<evidence type="ECO:0000313" key="3">
    <source>
        <dbReference type="EnsemblPlants" id="KEH36634"/>
    </source>
</evidence>
<evidence type="ECO:0000313" key="2">
    <source>
        <dbReference type="EMBL" id="KEH36634.1"/>
    </source>
</evidence>
<protein>
    <submittedName>
        <fullName evidence="2 3">Uncharacterized protein</fullName>
    </submittedName>
</protein>
<proteinExistence type="predicted"/>
<reference evidence="3" key="3">
    <citation type="submission" date="2015-04" db="UniProtKB">
        <authorList>
            <consortium name="EnsemblPlants"/>
        </authorList>
    </citation>
    <scope>IDENTIFICATION</scope>
    <source>
        <strain evidence="3">cv. Jemalong A17</strain>
    </source>
</reference>
<sequence length="64" mass="7280">MSQLYPNNLLSPRQPTTDAPCRRVHHTRSAWLTETRRVASRFKISICLTLSSPLSSSLIFNIPL</sequence>
<evidence type="ECO:0000313" key="4">
    <source>
        <dbReference type="Proteomes" id="UP000002051"/>
    </source>
</evidence>
<gene>
    <name evidence="2" type="ordered locus">MTR_2g016660</name>
</gene>
<feature type="region of interest" description="Disordered" evidence="1">
    <location>
        <begin position="1"/>
        <end position="20"/>
    </location>
</feature>
<dbReference type="EnsemblPlants" id="KEH36634">
    <property type="protein sequence ID" value="KEH36634"/>
    <property type="gene ID" value="MTR_2g016660"/>
</dbReference>
<evidence type="ECO:0000256" key="1">
    <source>
        <dbReference type="SAM" id="MobiDB-lite"/>
    </source>
</evidence>
<dbReference type="Proteomes" id="UP000002051">
    <property type="component" value="Chromosome 2"/>
</dbReference>
<dbReference type="AlphaFoldDB" id="A0A072V3N1"/>
<keyword evidence="4" id="KW-1185">Reference proteome</keyword>
<accession>A0A072V3N1</accession>
<organism evidence="2 4">
    <name type="scientific">Medicago truncatula</name>
    <name type="common">Barrel medic</name>
    <name type="synonym">Medicago tribuloides</name>
    <dbReference type="NCBI Taxonomy" id="3880"/>
    <lineage>
        <taxon>Eukaryota</taxon>
        <taxon>Viridiplantae</taxon>
        <taxon>Streptophyta</taxon>
        <taxon>Embryophyta</taxon>
        <taxon>Tracheophyta</taxon>
        <taxon>Spermatophyta</taxon>
        <taxon>Magnoliopsida</taxon>
        <taxon>eudicotyledons</taxon>
        <taxon>Gunneridae</taxon>
        <taxon>Pentapetalae</taxon>
        <taxon>rosids</taxon>
        <taxon>fabids</taxon>
        <taxon>Fabales</taxon>
        <taxon>Fabaceae</taxon>
        <taxon>Papilionoideae</taxon>
        <taxon>50 kb inversion clade</taxon>
        <taxon>NPAAA clade</taxon>
        <taxon>Hologalegina</taxon>
        <taxon>IRL clade</taxon>
        <taxon>Trifolieae</taxon>
        <taxon>Medicago</taxon>
    </lineage>
</organism>
<dbReference type="HOGENOM" id="CLU_2870967_0_0_1"/>
<reference evidence="2 4" key="2">
    <citation type="journal article" date="2014" name="BMC Genomics">
        <title>An improved genome release (version Mt4.0) for the model legume Medicago truncatula.</title>
        <authorList>
            <person name="Tang H."/>
            <person name="Krishnakumar V."/>
            <person name="Bidwell S."/>
            <person name="Rosen B."/>
            <person name="Chan A."/>
            <person name="Zhou S."/>
            <person name="Gentzbittel L."/>
            <person name="Childs K.L."/>
            <person name="Yandell M."/>
            <person name="Gundlach H."/>
            <person name="Mayer K.F."/>
            <person name="Schwartz D.C."/>
            <person name="Town C.D."/>
        </authorList>
    </citation>
    <scope>GENOME REANNOTATION</scope>
    <source>
        <strain evidence="2">A17</strain>
        <strain evidence="3 4">cv. Jemalong A17</strain>
    </source>
</reference>
<feature type="compositionally biased region" description="Polar residues" evidence="1">
    <location>
        <begin position="1"/>
        <end position="17"/>
    </location>
</feature>